<dbReference type="PROSITE" id="PS51379">
    <property type="entry name" value="4FE4S_FER_2"/>
    <property type="match status" value="1"/>
</dbReference>
<dbReference type="Gene3D" id="3.40.50.300">
    <property type="entry name" value="P-loop containing nucleotide triphosphate hydrolases"/>
    <property type="match status" value="1"/>
</dbReference>
<keyword evidence="4" id="KW-1185">Reference proteome</keyword>
<accession>A0AAN8X290</accession>
<dbReference type="InterPro" id="IPR017896">
    <property type="entry name" value="4Fe4S_Fe-S-bd"/>
</dbReference>
<reference evidence="3 4" key="1">
    <citation type="submission" date="2023-11" db="EMBL/GenBank/DDBJ databases">
        <title>Halocaridina rubra genome assembly.</title>
        <authorList>
            <person name="Smith C."/>
        </authorList>
    </citation>
    <scope>NUCLEOTIDE SEQUENCE [LARGE SCALE GENOMIC DNA]</scope>
    <source>
        <strain evidence="3">EP-1</strain>
        <tissue evidence="3">Whole</tissue>
    </source>
</reference>
<dbReference type="InterPro" id="IPR006073">
    <property type="entry name" value="GTP-bd"/>
</dbReference>
<comment type="caution">
    <text evidence="3">The sequence shown here is derived from an EMBL/GenBank/DDBJ whole genome shotgun (WGS) entry which is preliminary data.</text>
</comment>
<feature type="domain" description="4Fe-4S ferredoxin-type" evidence="2">
    <location>
        <begin position="416"/>
        <end position="446"/>
    </location>
</feature>
<dbReference type="InterPro" id="IPR003593">
    <property type="entry name" value="AAA+_ATPase"/>
</dbReference>
<gene>
    <name evidence="3" type="ORF">SK128_000576</name>
</gene>
<dbReference type="InterPro" id="IPR027417">
    <property type="entry name" value="P-loop_NTPase"/>
</dbReference>
<dbReference type="SMART" id="SM00382">
    <property type="entry name" value="AAA"/>
    <property type="match status" value="1"/>
</dbReference>
<feature type="region of interest" description="Disordered" evidence="1">
    <location>
        <begin position="1"/>
        <end position="26"/>
    </location>
</feature>
<protein>
    <recommendedName>
        <fullName evidence="2">4Fe-4S ferredoxin-type domain-containing protein</fullName>
    </recommendedName>
</protein>
<evidence type="ECO:0000313" key="3">
    <source>
        <dbReference type="EMBL" id="KAK7075182.1"/>
    </source>
</evidence>
<dbReference type="SUPFAM" id="SSF52540">
    <property type="entry name" value="P-loop containing nucleoside triphosphate hydrolases"/>
    <property type="match status" value="2"/>
</dbReference>
<dbReference type="PANTHER" id="PTHR32046:SF14">
    <property type="match status" value="1"/>
</dbReference>
<sequence length="614" mass="70565">MGRKRKLQNKRGWIRESSIQTTAQTDNPAVAEVNVTDDKQKEVTSKIHKVLQNNTQDGRTEMKKNNSFKEWLKTTFCKTFEMSEGLYIGKLEMNLEHRDEKYKVQKLSIGRENHNPTKVILLVGATGTGKTTLINAMANYIFQVEFQDDFRFKIVDNIDNNSRSQAHSQTDYITAFAFYHSFGMPFAYNYILIDTPGFGDTRGIERDQEMMAQLETFLKQSYGISQVNGIGFVIPASQTRLTQTQKYVLDGLLSMFGKDVKKNIFVMTTFSDARKPPVLKCLDETGLEYTEIYKFNNSALFAPNKKGKYTFGGDSESDNEDEVTISKQYWDMATKNMNNFFTNLGKMMPVSLTLTKEVLEEKRHLQTVVYSLQQQVHIGLSNLSTLNQEREMLARLDDDIEGSRDYSITVEVPKIHKITLNRDECVTNCTKCSFTCHFPCHLPQNSNKKRCAAMANGICKVCPENCAWDLHCHMTFRCEATWNLEIRTAHDLLERYNRACLGKLTKISLIHEMERDIKNHAQTLIKYIKDIQKCVERLEEIALKPNPVSTIEYIDLLVQSEKMQKLKHFEKRIEMLLKLKEEVKILEAASSAGANLPEAGEALLEHFQQLMVQQ</sequence>
<evidence type="ECO:0000313" key="4">
    <source>
        <dbReference type="Proteomes" id="UP001381693"/>
    </source>
</evidence>
<evidence type="ECO:0000259" key="2">
    <source>
        <dbReference type="PROSITE" id="PS51379"/>
    </source>
</evidence>
<dbReference type="CDD" id="cd00882">
    <property type="entry name" value="Ras_like_GTPase"/>
    <property type="match status" value="1"/>
</dbReference>
<proteinExistence type="predicted"/>
<organism evidence="3 4">
    <name type="scientific">Halocaridina rubra</name>
    <name type="common">Hawaiian red shrimp</name>
    <dbReference type="NCBI Taxonomy" id="373956"/>
    <lineage>
        <taxon>Eukaryota</taxon>
        <taxon>Metazoa</taxon>
        <taxon>Ecdysozoa</taxon>
        <taxon>Arthropoda</taxon>
        <taxon>Crustacea</taxon>
        <taxon>Multicrustacea</taxon>
        <taxon>Malacostraca</taxon>
        <taxon>Eumalacostraca</taxon>
        <taxon>Eucarida</taxon>
        <taxon>Decapoda</taxon>
        <taxon>Pleocyemata</taxon>
        <taxon>Caridea</taxon>
        <taxon>Atyoidea</taxon>
        <taxon>Atyidae</taxon>
        <taxon>Halocaridina</taxon>
    </lineage>
</organism>
<dbReference type="Proteomes" id="UP001381693">
    <property type="component" value="Unassembled WGS sequence"/>
</dbReference>
<dbReference type="PANTHER" id="PTHR32046">
    <property type="entry name" value="G DOMAIN-CONTAINING PROTEIN"/>
    <property type="match status" value="1"/>
</dbReference>
<dbReference type="GO" id="GO:0005525">
    <property type="term" value="F:GTP binding"/>
    <property type="evidence" value="ECO:0007669"/>
    <property type="project" value="InterPro"/>
</dbReference>
<feature type="compositionally biased region" description="Polar residues" evidence="1">
    <location>
        <begin position="17"/>
        <end position="26"/>
    </location>
</feature>
<dbReference type="Pfam" id="PF01926">
    <property type="entry name" value="MMR_HSR1"/>
    <property type="match status" value="1"/>
</dbReference>
<name>A0AAN8X290_HALRR</name>
<dbReference type="AlphaFoldDB" id="A0AAN8X290"/>
<dbReference type="EMBL" id="JAXCGZ010011349">
    <property type="protein sequence ID" value="KAK7075182.1"/>
    <property type="molecule type" value="Genomic_DNA"/>
</dbReference>
<evidence type="ECO:0000256" key="1">
    <source>
        <dbReference type="SAM" id="MobiDB-lite"/>
    </source>
</evidence>